<feature type="compositionally biased region" description="Low complexity" evidence="5">
    <location>
        <begin position="31"/>
        <end position="47"/>
    </location>
</feature>
<evidence type="ECO:0000256" key="4">
    <source>
        <dbReference type="PROSITE-ProRule" id="PRU00091"/>
    </source>
</evidence>
<feature type="region of interest" description="Disordered" evidence="5">
    <location>
        <begin position="1"/>
        <end position="117"/>
    </location>
</feature>
<feature type="region of interest" description="Disordered" evidence="5">
    <location>
        <begin position="134"/>
        <end position="157"/>
    </location>
</feature>
<evidence type="ECO:0000259" key="6">
    <source>
        <dbReference type="PROSITE" id="PS50178"/>
    </source>
</evidence>
<dbReference type="Proteomes" id="UP000799772">
    <property type="component" value="Unassembled WGS sequence"/>
</dbReference>
<dbReference type="InterPro" id="IPR011011">
    <property type="entry name" value="Znf_FYVE_PHD"/>
</dbReference>
<keyword evidence="3" id="KW-0862">Zinc</keyword>
<dbReference type="EMBL" id="ML978121">
    <property type="protein sequence ID" value="KAF2104594.1"/>
    <property type="molecule type" value="Genomic_DNA"/>
</dbReference>
<organism evidence="7 8">
    <name type="scientific">Rhizodiscina lignyota</name>
    <dbReference type="NCBI Taxonomy" id="1504668"/>
    <lineage>
        <taxon>Eukaryota</taxon>
        <taxon>Fungi</taxon>
        <taxon>Dikarya</taxon>
        <taxon>Ascomycota</taxon>
        <taxon>Pezizomycotina</taxon>
        <taxon>Dothideomycetes</taxon>
        <taxon>Pleosporomycetidae</taxon>
        <taxon>Aulographales</taxon>
        <taxon>Rhizodiscinaceae</taxon>
        <taxon>Rhizodiscina</taxon>
    </lineage>
</organism>
<dbReference type="CDD" id="cd15760">
    <property type="entry name" value="FYVE_scVPS27p_like"/>
    <property type="match status" value="1"/>
</dbReference>
<dbReference type="InterPro" id="IPR000306">
    <property type="entry name" value="Znf_FYVE"/>
</dbReference>
<keyword evidence="2 4" id="KW-0863">Zinc-finger</keyword>
<evidence type="ECO:0000256" key="2">
    <source>
        <dbReference type="ARBA" id="ARBA00022771"/>
    </source>
</evidence>
<dbReference type="InterPro" id="IPR017455">
    <property type="entry name" value="Znf_FYVE-rel"/>
</dbReference>
<keyword evidence="1" id="KW-0479">Metal-binding</keyword>
<reference evidence="7" key="1">
    <citation type="journal article" date="2020" name="Stud. Mycol.">
        <title>101 Dothideomycetes genomes: a test case for predicting lifestyles and emergence of pathogens.</title>
        <authorList>
            <person name="Haridas S."/>
            <person name="Albert R."/>
            <person name="Binder M."/>
            <person name="Bloem J."/>
            <person name="Labutti K."/>
            <person name="Salamov A."/>
            <person name="Andreopoulos B."/>
            <person name="Baker S."/>
            <person name="Barry K."/>
            <person name="Bills G."/>
            <person name="Bluhm B."/>
            <person name="Cannon C."/>
            <person name="Castanera R."/>
            <person name="Culley D."/>
            <person name="Daum C."/>
            <person name="Ezra D."/>
            <person name="Gonzalez J."/>
            <person name="Henrissat B."/>
            <person name="Kuo A."/>
            <person name="Liang C."/>
            <person name="Lipzen A."/>
            <person name="Lutzoni F."/>
            <person name="Magnuson J."/>
            <person name="Mondo S."/>
            <person name="Nolan M."/>
            <person name="Ohm R."/>
            <person name="Pangilinan J."/>
            <person name="Park H.-J."/>
            <person name="Ramirez L."/>
            <person name="Alfaro M."/>
            <person name="Sun H."/>
            <person name="Tritt A."/>
            <person name="Yoshinaga Y."/>
            <person name="Zwiers L.-H."/>
            <person name="Turgeon B."/>
            <person name="Goodwin S."/>
            <person name="Spatafora J."/>
            <person name="Crous P."/>
            <person name="Grigoriev I."/>
        </authorList>
    </citation>
    <scope>NUCLEOTIDE SEQUENCE</scope>
    <source>
        <strain evidence="7">CBS 133067</strain>
    </source>
</reference>
<feature type="compositionally biased region" description="Polar residues" evidence="5">
    <location>
        <begin position="1"/>
        <end position="10"/>
    </location>
</feature>
<feature type="domain" description="FYVE-type" evidence="6">
    <location>
        <begin position="161"/>
        <end position="216"/>
    </location>
</feature>
<evidence type="ECO:0000313" key="8">
    <source>
        <dbReference type="Proteomes" id="UP000799772"/>
    </source>
</evidence>
<dbReference type="Gene3D" id="3.30.40.10">
    <property type="entry name" value="Zinc/RING finger domain, C3HC4 (zinc finger)"/>
    <property type="match status" value="1"/>
</dbReference>
<protein>
    <submittedName>
        <fullName evidence="7">FYVE-domain-containing protein</fullName>
    </submittedName>
</protein>
<dbReference type="AlphaFoldDB" id="A0A9P4INY7"/>
<proteinExistence type="predicted"/>
<dbReference type="PANTHER" id="PTHR23164">
    <property type="entry name" value="EARLY ENDOSOME ANTIGEN 1"/>
    <property type="match status" value="1"/>
</dbReference>
<evidence type="ECO:0000256" key="1">
    <source>
        <dbReference type="ARBA" id="ARBA00022723"/>
    </source>
</evidence>
<evidence type="ECO:0000256" key="3">
    <source>
        <dbReference type="ARBA" id="ARBA00022833"/>
    </source>
</evidence>
<dbReference type="OrthoDB" id="10018316at2759"/>
<feature type="compositionally biased region" description="Basic and acidic residues" evidence="5">
    <location>
        <begin position="93"/>
        <end position="109"/>
    </location>
</feature>
<dbReference type="Pfam" id="PF01363">
    <property type="entry name" value="FYVE"/>
    <property type="match status" value="1"/>
</dbReference>
<name>A0A9P4INY7_9PEZI</name>
<evidence type="ECO:0000313" key="7">
    <source>
        <dbReference type="EMBL" id="KAF2104594.1"/>
    </source>
</evidence>
<dbReference type="SMART" id="SM00064">
    <property type="entry name" value="FYVE"/>
    <property type="match status" value="1"/>
</dbReference>
<dbReference type="GO" id="GO:0008270">
    <property type="term" value="F:zinc ion binding"/>
    <property type="evidence" value="ECO:0007669"/>
    <property type="project" value="UniProtKB-KW"/>
</dbReference>
<evidence type="ECO:0000256" key="5">
    <source>
        <dbReference type="SAM" id="MobiDB-lite"/>
    </source>
</evidence>
<dbReference type="PANTHER" id="PTHR23164:SF30">
    <property type="entry name" value="EARLY ENDOSOME ANTIGEN 1"/>
    <property type="match status" value="1"/>
</dbReference>
<accession>A0A9P4INY7</accession>
<dbReference type="InterPro" id="IPR013083">
    <property type="entry name" value="Znf_RING/FYVE/PHD"/>
</dbReference>
<comment type="caution">
    <text evidence="7">The sequence shown here is derived from an EMBL/GenBank/DDBJ whole genome shotgun (WGS) entry which is preliminary data.</text>
</comment>
<dbReference type="SUPFAM" id="SSF57903">
    <property type="entry name" value="FYVE/PHD zinc finger"/>
    <property type="match status" value="1"/>
</dbReference>
<dbReference type="PROSITE" id="PS50178">
    <property type="entry name" value="ZF_FYVE"/>
    <property type="match status" value="1"/>
</dbReference>
<keyword evidence="8" id="KW-1185">Reference proteome</keyword>
<sequence length="281" mass="30124">MSVMTAQYSNAPPLASPPLFGHYYNGGVQFNPNQPSTNASSPSSSISPPSPSAQYMPGPVGSNPQLRQAKAPLYIPAVLRPTQNPIRNSPPKDGSRPSFESHDGVRAPAERLGTSGSFESGISRVITEEWSDDALGKVTGPPTRDHWKPDPSSPKCTSPSCATSFSLIARRHHCRRCGNIFCHSHSSGAVPLDQHARFHPDGTVQRACDACYADYEQWLLMRSSRSNSAASSQDTETSSPRMAGVPVGIKIHAGQGAQGGWGQKIGSLAQSVPRDWSWSTF</sequence>
<gene>
    <name evidence="7" type="ORF">NA57DRAFT_70800</name>
</gene>